<dbReference type="AlphaFoldDB" id="A0A8H7DIJ6"/>
<sequence length="510" mass="56211">MNPVLPTIDEKNPLYCPAITASKYLSSLRRQNRRRKSLRGENQPPKDQLLSSFAHVLDKALQNVDVGSLGNISESENDSIATSLTLPSWSNSFEQCSTTAKKKTTSSSRPVLGLKRKRSRSSFSDLEGSSKHMRSIQSVHESSFEISVRRERLQFFPPQYSPFVLPKASPKATVTEGLKAKIRSLEDELYGPPIGTESPRGLKPLIERLDSLMPGIRLRERLLKLPDLSHQAITDFLSENGLLNLRVLTFLRTSEIWRLTMTESMGDEDGLNLAGKDVFPVFSKPHSFLFLSELSFSGTRVQDADIVHIHHLPRLSTLLLHNTGIGNEAVFNLVALKRSLTQLSLATNPHIDDDAIPAIILLSKLSFLTILDTAIDMPGIRRLAQTIFDEQRVIDIEVPSAAERYIDNLASQYLLTIQPPLITNPDIVPELSAAALKRNLAAHAARNSSIVAAGTKQEMAARLTALLATRKADLLVREMLCSGDAAAAAALPSSAMLGAVRRRRDPLGLL</sequence>
<comment type="caution">
    <text evidence="2">The sequence shown here is derived from an EMBL/GenBank/DDBJ whole genome shotgun (WGS) entry which is preliminary data.</text>
</comment>
<dbReference type="Gene3D" id="3.80.10.10">
    <property type="entry name" value="Ribonuclease Inhibitor"/>
    <property type="match status" value="1"/>
</dbReference>
<dbReference type="EMBL" id="JACAZH010000002">
    <property type="protein sequence ID" value="KAF7375610.1"/>
    <property type="molecule type" value="Genomic_DNA"/>
</dbReference>
<dbReference type="SUPFAM" id="SSF52047">
    <property type="entry name" value="RNI-like"/>
    <property type="match status" value="1"/>
</dbReference>
<reference evidence="2" key="1">
    <citation type="submission" date="2020-05" db="EMBL/GenBank/DDBJ databases">
        <title>Mycena genomes resolve the evolution of fungal bioluminescence.</title>
        <authorList>
            <person name="Tsai I.J."/>
        </authorList>
    </citation>
    <scope>NUCLEOTIDE SEQUENCE</scope>
    <source>
        <strain evidence="2">160909Yilan</strain>
    </source>
</reference>
<evidence type="ECO:0000256" key="1">
    <source>
        <dbReference type="SAM" id="MobiDB-lite"/>
    </source>
</evidence>
<feature type="region of interest" description="Disordered" evidence="1">
    <location>
        <begin position="97"/>
        <end position="134"/>
    </location>
</feature>
<dbReference type="OrthoDB" id="120976at2759"/>
<name>A0A8H7DIJ6_9AGAR</name>
<evidence type="ECO:0000313" key="3">
    <source>
        <dbReference type="Proteomes" id="UP000623467"/>
    </source>
</evidence>
<protein>
    <submittedName>
        <fullName evidence="2">Uncharacterized protein</fullName>
    </submittedName>
</protein>
<evidence type="ECO:0000313" key="2">
    <source>
        <dbReference type="EMBL" id="KAF7375610.1"/>
    </source>
</evidence>
<keyword evidence="3" id="KW-1185">Reference proteome</keyword>
<dbReference type="InterPro" id="IPR032675">
    <property type="entry name" value="LRR_dom_sf"/>
</dbReference>
<accession>A0A8H7DIJ6</accession>
<gene>
    <name evidence="2" type="ORF">MSAN_00449800</name>
</gene>
<organism evidence="2 3">
    <name type="scientific">Mycena sanguinolenta</name>
    <dbReference type="NCBI Taxonomy" id="230812"/>
    <lineage>
        <taxon>Eukaryota</taxon>
        <taxon>Fungi</taxon>
        <taxon>Dikarya</taxon>
        <taxon>Basidiomycota</taxon>
        <taxon>Agaricomycotina</taxon>
        <taxon>Agaricomycetes</taxon>
        <taxon>Agaricomycetidae</taxon>
        <taxon>Agaricales</taxon>
        <taxon>Marasmiineae</taxon>
        <taxon>Mycenaceae</taxon>
        <taxon>Mycena</taxon>
    </lineage>
</organism>
<proteinExistence type="predicted"/>
<dbReference type="Proteomes" id="UP000623467">
    <property type="component" value="Unassembled WGS sequence"/>
</dbReference>